<gene>
    <name evidence="9" type="ORF">DBV39_01125</name>
</gene>
<feature type="transmembrane region" description="Helical" evidence="7">
    <location>
        <begin position="223"/>
        <end position="241"/>
    </location>
</feature>
<evidence type="ECO:0000256" key="6">
    <source>
        <dbReference type="SAM" id="MobiDB-lite"/>
    </source>
</evidence>
<dbReference type="GO" id="GO:0005886">
    <property type="term" value="C:plasma membrane"/>
    <property type="evidence" value="ECO:0007669"/>
    <property type="project" value="UniProtKB-SubCell"/>
</dbReference>
<dbReference type="EMBL" id="CP028901">
    <property type="protein sequence ID" value="AWB32548.1"/>
    <property type="molecule type" value="Genomic_DNA"/>
</dbReference>
<evidence type="ECO:0000256" key="3">
    <source>
        <dbReference type="ARBA" id="ARBA00022692"/>
    </source>
</evidence>
<sequence>MRQRVSAFLRGFLTMYSRIRFPGARQSLQPVLTQWWLSFLCLIPGLLTWSTALASSVNESANVSGQLEGTLASGGWADALQALAWPYCLGLAGLVLVHYLLVKPRPQALWLRPWWAHFAGIGLWSLWFAFEVMLWQRPWFGIANIWALVAIIAVINHLKIQALREPFVAQDFEYLIDVFRHPRLYFPFFGWWRAIGLALAFAVCVGLAVWLEPSIVARFGWEAVLSVTVPLFGAGAIALWLSSRSRPNLTFDPFEDIRRLGLVGCCWAYAMAERQSRTNGPAGFLKNSPYRDLVDAAQNLSDDPAQSPSAQAEQSTSARKAGLERMSDPLSGLKSLPKSQPSLQSGQLAHLVAIQSESFFDVRRWVDNVAPDVYRGFDAMCAEALAYGSVRVPAWGANTVRSEFAFLSGLTAQDLGVHQFNPYRVLAHQGVPTLAHYLRSLGYRTVCLHPYAASFYQRDRIIPALGFDEFIDISAFSDDDRTGPYIGDQAVGARLLALLEREEPLFVFVITMENHGPLHLERLASGDVERLHKAPPPAGCEDLTLYLRHVINAATMLESLKSGIERMQRPVSICYYGDHVPILTKPYALFGEPSGETAYFVWRNVNVDEGDTGITATDPATDPATGRNAKPVSITPTEGQPMRLSNLASFWLKSMGLLQK</sequence>
<dbReference type="OrthoDB" id="5363296at2"/>
<dbReference type="AlphaFoldDB" id="A0A2R4XFG8"/>
<dbReference type="Proteomes" id="UP000244571">
    <property type="component" value="Chromosome"/>
</dbReference>
<evidence type="ECO:0000313" key="9">
    <source>
        <dbReference type="EMBL" id="AWB32548.1"/>
    </source>
</evidence>
<dbReference type="PANTHER" id="PTHR47371:SF3">
    <property type="entry name" value="PHOSPHOGLYCEROL TRANSFERASE I"/>
    <property type="match status" value="1"/>
</dbReference>
<feature type="transmembrane region" description="Helical" evidence="7">
    <location>
        <begin position="114"/>
        <end position="133"/>
    </location>
</feature>
<dbReference type="RefSeq" id="WP_108619989.1">
    <property type="nucleotide sequence ID" value="NZ_CP028901.1"/>
</dbReference>
<dbReference type="Gene3D" id="3.40.720.10">
    <property type="entry name" value="Alkaline Phosphatase, subunit A"/>
    <property type="match status" value="1"/>
</dbReference>
<feature type="domain" description="Sulfatase N-terminal" evidence="8">
    <location>
        <begin position="395"/>
        <end position="602"/>
    </location>
</feature>
<organism evidence="9 10">
    <name type="scientific">Orrella marina</name>
    <dbReference type="NCBI Taxonomy" id="2163011"/>
    <lineage>
        <taxon>Bacteria</taxon>
        <taxon>Pseudomonadati</taxon>
        <taxon>Pseudomonadota</taxon>
        <taxon>Betaproteobacteria</taxon>
        <taxon>Burkholderiales</taxon>
        <taxon>Alcaligenaceae</taxon>
        <taxon>Orrella</taxon>
    </lineage>
</organism>
<dbReference type="Pfam" id="PF00884">
    <property type="entry name" value="Sulfatase"/>
    <property type="match status" value="1"/>
</dbReference>
<feature type="transmembrane region" description="Helical" evidence="7">
    <location>
        <begin position="139"/>
        <end position="158"/>
    </location>
</feature>
<dbReference type="CDD" id="cd16015">
    <property type="entry name" value="LTA_synthase"/>
    <property type="match status" value="1"/>
</dbReference>
<protein>
    <recommendedName>
        <fullName evidence="8">Sulfatase N-terminal domain-containing protein</fullName>
    </recommendedName>
</protein>
<keyword evidence="5 7" id="KW-0472">Membrane</keyword>
<feature type="transmembrane region" description="Helical" evidence="7">
    <location>
        <begin position="190"/>
        <end position="211"/>
    </location>
</feature>
<dbReference type="InterPro" id="IPR050448">
    <property type="entry name" value="OpgB/LTA_synthase_biosynth"/>
</dbReference>
<accession>A0A2R4XFG8</accession>
<name>A0A2R4XFG8_9BURK</name>
<dbReference type="PANTHER" id="PTHR47371">
    <property type="entry name" value="LIPOTEICHOIC ACID SYNTHASE"/>
    <property type="match status" value="1"/>
</dbReference>
<evidence type="ECO:0000256" key="5">
    <source>
        <dbReference type="ARBA" id="ARBA00023136"/>
    </source>
</evidence>
<evidence type="ECO:0000256" key="2">
    <source>
        <dbReference type="ARBA" id="ARBA00022475"/>
    </source>
</evidence>
<feature type="region of interest" description="Disordered" evidence="6">
    <location>
        <begin position="616"/>
        <end position="638"/>
    </location>
</feature>
<reference evidence="9 10" key="1">
    <citation type="submission" date="2018-04" db="EMBL/GenBank/DDBJ databases">
        <title>Bordetella sp. HZ20 isolated from seawater.</title>
        <authorList>
            <person name="Sun C."/>
        </authorList>
    </citation>
    <scope>NUCLEOTIDE SEQUENCE [LARGE SCALE GENOMIC DNA]</scope>
    <source>
        <strain evidence="9 10">HZ20</strain>
    </source>
</reference>
<keyword evidence="4 7" id="KW-1133">Transmembrane helix</keyword>
<evidence type="ECO:0000256" key="4">
    <source>
        <dbReference type="ARBA" id="ARBA00022989"/>
    </source>
</evidence>
<evidence type="ECO:0000313" key="10">
    <source>
        <dbReference type="Proteomes" id="UP000244571"/>
    </source>
</evidence>
<dbReference type="InterPro" id="IPR017850">
    <property type="entry name" value="Alkaline_phosphatase_core_sf"/>
</dbReference>
<feature type="transmembrane region" description="Helical" evidence="7">
    <location>
        <begin position="84"/>
        <end position="102"/>
    </location>
</feature>
<proteinExistence type="predicted"/>
<keyword evidence="3 7" id="KW-0812">Transmembrane</keyword>
<feature type="compositionally biased region" description="Polar residues" evidence="6">
    <location>
        <begin position="301"/>
        <end position="318"/>
    </location>
</feature>
<comment type="subcellular location">
    <subcellularLocation>
        <location evidence="1">Cell membrane</location>
        <topology evidence="1">Multi-pass membrane protein</topology>
    </subcellularLocation>
</comment>
<feature type="compositionally biased region" description="Low complexity" evidence="6">
    <location>
        <begin position="616"/>
        <end position="626"/>
    </location>
</feature>
<evidence type="ECO:0000259" key="8">
    <source>
        <dbReference type="Pfam" id="PF00884"/>
    </source>
</evidence>
<dbReference type="InterPro" id="IPR000917">
    <property type="entry name" value="Sulfatase_N"/>
</dbReference>
<keyword evidence="2" id="KW-1003">Cell membrane</keyword>
<feature type="region of interest" description="Disordered" evidence="6">
    <location>
        <begin position="301"/>
        <end position="324"/>
    </location>
</feature>
<dbReference type="SUPFAM" id="SSF53649">
    <property type="entry name" value="Alkaline phosphatase-like"/>
    <property type="match status" value="1"/>
</dbReference>
<dbReference type="KEGG" id="boz:DBV39_01125"/>
<evidence type="ECO:0000256" key="1">
    <source>
        <dbReference type="ARBA" id="ARBA00004651"/>
    </source>
</evidence>
<evidence type="ECO:0000256" key="7">
    <source>
        <dbReference type="SAM" id="Phobius"/>
    </source>
</evidence>
<keyword evidence="10" id="KW-1185">Reference proteome</keyword>